<dbReference type="PANTHER" id="PTHR34401">
    <property type="entry name" value="PROTEIN CBG12388-RELATED"/>
    <property type="match status" value="1"/>
</dbReference>
<feature type="signal peptide" evidence="1">
    <location>
        <begin position="1"/>
        <end position="16"/>
    </location>
</feature>
<dbReference type="PANTHER" id="PTHR34401:SF1">
    <property type="entry name" value="DUF19 DOMAIN-CONTAINING PROTEIN"/>
    <property type="match status" value="1"/>
</dbReference>
<name>A0A914Q7A6_9BILA</name>
<dbReference type="WBParaSite" id="PDA_v2.g24911.t1">
    <property type="protein sequence ID" value="PDA_v2.g24911.t1"/>
    <property type="gene ID" value="PDA_v2.g24911"/>
</dbReference>
<proteinExistence type="predicted"/>
<organism evidence="2 3">
    <name type="scientific">Panagrolaimus davidi</name>
    <dbReference type="NCBI Taxonomy" id="227884"/>
    <lineage>
        <taxon>Eukaryota</taxon>
        <taxon>Metazoa</taxon>
        <taxon>Ecdysozoa</taxon>
        <taxon>Nematoda</taxon>
        <taxon>Chromadorea</taxon>
        <taxon>Rhabditida</taxon>
        <taxon>Tylenchina</taxon>
        <taxon>Panagrolaimomorpha</taxon>
        <taxon>Panagrolaimoidea</taxon>
        <taxon>Panagrolaimidae</taxon>
        <taxon>Panagrolaimus</taxon>
    </lineage>
</organism>
<evidence type="ECO:0000313" key="2">
    <source>
        <dbReference type="Proteomes" id="UP000887578"/>
    </source>
</evidence>
<feature type="chain" id="PRO_5036941862" evidence="1">
    <location>
        <begin position="17"/>
        <end position="245"/>
    </location>
</feature>
<evidence type="ECO:0000313" key="3">
    <source>
        <dbReference type="WBParaSite" id="PDA_v2.g24911.t1"/>
    </source>
</evidence>
<evidence type="ECO:0000256" key="1">
    <source>
        <dbReference type="SAM" id="SignalP"/>
    </source>
</evidence>
<keyword evidence="1" id="KW-0732">Signal</keyword>
<dbReference type="Proteomes" id="UP000887578">
    <property type="component" value="Unplaced"/>
</dbReference>
<protein>
    <submittedName>
        <fullName evidence="3">Uncharacterized protein</fullName>
    </submittedName>
</protein>
<keyword evidence="2" id="KW-1185">Reference proteome</keyword>
<reference evidence="3" key="1">
    <citation type="submission" date="2022-11" db="UniProtKB">
        <authorList>
            <consortium name="WormBaseParasite"/>
        </authorList>
    </citation>
    <scope>IDENTIFICATION</scope>
</reference>
<accession>A0A914Q7A6</accession>
<sequence length="245" mass="27106">MYAYLFLGLLVVGTHAANVEKQAIQQGAKVIEAAQTGKKVRECSCEEQEKCVGEMKQQIQGCFDGCWPIIEKDFKIVKKPDTLKQCFTGKKYVVDDILECLQSDAKTCVKGKDGPQVEYTDIKLFLDKGEKKLHKQANALTTAFGDDGKEVIDAAFKVGKCMKDCFLKKNAGGFCFDKAECQPKIEADDAPNAVQKCIKQIGWKKQAHELCQCSTKAGVEGMEKYCGLIDTVAKSNAKIPTARRR</sequence>
<dbReference type="AlphaFoldDB" id="A0A914Q7A6"/>